<accession>A0ABD1XZM4</accession>
<organism evidence="1 2">
    <name type="scientific">Riccia fluitans</name>
    <dbReference type="NCBI Taxonomy" id="41844"/>
    <lineage>
        <taxon>Eukaryota</taxon>
        <taxon>Viridiplantae</taxon>
        <taxon>Streptophyta</taxon>
        <taxon>Embryophyta</taxon>
        <taxon>Marchantiophyta</taxon>
        <taxon>Marchantiopsida</taxon>
        <taxon>Marchantiidae</taxon>
        <taxon>Marchantiales</taxon>
        <taxon>Ricciaceae</taxon>
        <taxon>Riccia</taxon>
    </lineage>
</organism>
<gene>
    <name evidence="1" type="ORF">R1flu_000151</name>
</gene>
<dbReference type="AlphaFoldDB" id="A0ABD1XZM4"/>
<sequence>MTKTTNITESHWKVLKYEYIYTNNRLRLDKLVDLLAGVLVEDLTVTVSQMQNQRIAPSWWKQFTVGWKKCLEAGIDNTAGERYHIDLDKWLCSSPSFLKNPYFLCKHLVQACSVQVLEFPNYNSTYRRHEPPLLKFDGVSEVFRPVSARTCDALSAEMPLLQCSPLTNDDILPVVRLDPEVAAIDRLEPVQLVDPDSDAGRAVTLVRQLKDRAEFLYTTLTELLDRESDNLKFLERLAQHLAPTDKRIVECVEKLNGRRQQGTFGTGGCADLLR</sequence>
<protein>
    <recommendedName>
        <fullName evidence="3">SWIM-type domain-containing protein</fullName>
    </recommendedName>
</protein>
<proteinExistence type="predicted"/>
<evidence type="ECO:0000313" key="2">
    <source>
        <dbReference type="Proteomes" id="UP001605036"/>
    </source>
</evidence>
<evidence type="ECO:0000313" key="1">
    <source>
        <dbReference type="EMBL" id="KAL2619946.1"/>
    </source>
</evidence>
<comment type="caution">
    <text evidence="1">The sequence shown here is derived from an EMBL/GenBank/DDBJ whole genome shotgun (WGS) entry which is preliminary data.</text>
</comment>
<reference evidence="1 2" key="1">
    <citation type="submission" date="2024-09" db="EMBL/GenBank/DDBJ databases">
        <title>Chromosome-scale assembly of Riccia fluitans.</title>
        <authorList>
            <person name="Paukszto L."/>
            <person name="Sawicki J."/>
            <person name="Karawczyk K."/>
            <person name="Piernik-Szablinska J."/>
            <person name="Szczecinska M."/>
            <person name="Mazdziarz M."/>
        </authorList>
    </citation>
    <scope>NUCLEOTIDE SEQUENCE [LARGE SCALE GENOMIC DNA]</scope>
    <source>
        <strain evidence="1">Rf_01</strain>
        <tissue evidence="1">Aerial parts of the thallus</tissue>
    </source>
</reference>
<dbReference type="Proteomes" id="UP001605036">
    <property type="component" value="Unassembled WGS sequence"/>
</dbReference>
<keyword evidence="2" id="KW-1185">Reference proteome</keyword>
<dbReference type="EMBL" id="JBHFFA010000006">
    <property type="protein sequence ID" value="KAL2619946.1"/>
    <property type="molecule type" value="Genomic_DNA"/>
</dbReference>
<name>A0ABD1XZM4_9MARC</name>
<evidence type="ECO:0008006" key="3">
    <source>
        <dbReference type="Google" id="ProtNLM"/>
    </source>
</evidence>